<evidence type="ECO:0000256" key="9">
    <source>
        <dbReference type="ARBA" id="ARBA00048975"/>
    </source>
</evidence>
<dbReference type="EMBL" id="JADQBC010000089">
    <property type="protein sequence ID" value="MBR8828825.1"/>
    <property type="molecule type" value="Genomic_DNA"/>
</dbReference>
<gene>
    <name evidence="11" type="primary">lpxB</name>
    <name evidence="11" type="ORF">DSM107014_13140</name>
</gene>
<keyword evidence="4" id="KW-0444">Lipid biosynthesis</keyword>
<evidence type="ECO:0000313" key="12">
    <source>
        <dbReference type="Proteomes" id="UP000767446"/>
    </source>
</evidence>
<evidence type="ECO:0000313" key="11">
    <source>
        <dbReference type="EMBL" id="MBR8828825.1"/>
    </source>
</evidence>
<comment type="catalytic activity">
    <reaction evidence="9">
        <text>a lipid X + a UDP-2-N,3-O-bis[(3R)-3-hydroxyacyl]-alpha-D-glucosamine = a lipid A disaccharide + UDP + H(+)</text>
        <dbReference type="Rhea" id="RHEA:67828"/>
        <dbReference type="ChEBI" id="CHEBI:15378"/>
        <dbReference type="ChEBI" id="CHEBI:58223"/>
        <dbReference type="ChEBI" id="CHEBI:137748"/>
        <dbReference type="ChEBI" id="CHEBI:176338"/>
        <dbReference type="ChEBI" id="CHEBI:176343"/>
        <dbReference type="EC" id="2.4.1.182"/>
    </reaction>
</comment>
<dbReference type="GO" id="GO:0005543">
    <property type="term" value="F:phospholipid binding"/>
    <property type="evidence" value="ECO:0007669"/>
    <property type="project" value="TreeGrafter"/>
</dbReference>
<sequence>MKIFISTGEVSGDLQGGMLVSALKKNAGKRGIDLSIVGLGGDGMAAAGARILAYTTAIGSVGIIESIPFVFPTWKIQQKAREYLRSNPPDLLVLIDYLSPNLAIGSYVRKYLPQVPIIYYIGPQDWVWSPAPQNTQRLLKITDRLLAIFQGEADYFAGKGMAVTWVGHPLLDRMQSAPSRDEARSLLGIESDKLIVTLLPASRQQELKYILPVMGEAGQILQGKYPDIHFLIPVSLAAYRSTIEAGIKSYGLSATLVEEKRLEAIAAADLAITKSGTVNLEIALLNVPQVVIYRVHPLTMWFARNLLNFSLTFMSPPNLVLMEEIVPELLQEAATPERIVEESCSLLFNEIRREKMRADYELMRETLGEVGVCDRAAVEILAMGDHGE</sequence>
<evidence type="ECO:0000256" key="8">
    <source>
        <dbReference type="ARBA" id="ARBA00023098"/>
    </source>
</evidence>
<accession>A0A941GW78</accession>
<proteinExistence type="predicted"/>
<evidence type="ECO:0000256" key="4">
    <source>
        <dbReference type="ARBA" id="ARBA00022516"/>
    </source>
</evidence>
<dbReference type="GO" id="GO:0016020">
    <property type="term" value="C:membrane"/>
    <property type="evidence" value="ECO:0007669"/>
    <property type="project" value="GOC"/>
</dbReference>
<evidence type="ECO:0000256" key="6">
    <source>
        <dbReference type="ARBA" id="ARBA00022676"/>
    </source>
</evidence>
<organism evidence="11 12">
    <name type="scientific">Gomphosphaeria aponina SAG 52.96 = DSM 107014</name>
    <dbReference type="NCBI Taxonomy" id="1521640"/>
    <lineage>
        <taxon>Bacteria</taxon>
        <taxon>Bacillati</taxon>
        <taxon>Cyanobacteriota</taxon>
        <taxon>Cyanophyceae</taxon>
        <taxon>Oscillatoriophycideae</taxon>
        <taxon>Chroococcales</taxon>
        <taxon>Gomphosphaeriaceae</taxon>
        <taxon>Gomphosphaeria</taxon>
    </lineage>
</organism>
<dbReference type="InterPro" id="IPR003835">
    <property type="entry name" value="Glyco_trans_19"/>
</dbReference>
<evidence type="ECO:0000256" key="10">
    <source>
        <dbReference type="NCBIfam" id="TIGR00215"/>
    </source>
</evidence>
<dbReference type="EC" id="2.4.1.182" evidence="2 10"/>
<keyword evidence="8" id="KW-0443">Lipid metabolism</keyword>
<protein>
    <recommendedName>
        <fullName evidence="3 10">Lipid-A-disaccharide synthase</fullName>
        <ecNumber evidence="2 10">2.4.1.182</ecNumber>
    </recommendedName>
</protein>
<keyword evidence="6 11" id="KW-0328">Glycosyltransferase</keyword>
<name>A0A941GW78_9CHRO</name>
<dbReference type="PANTHER" id="PTHR30372:SF4">
    <property type="entry name" value="LIPID-A-DISACCHARIDE SYNTHASE, MITOCHONDRIAL-RELATED"/>
    <property type="match status" value="1"/>
</dbReference>
<evidence type="ECO:0000256" key="5">
    <source>
        <dbReference type="ARBA" id="ARBA00022556"/>
    </source>
</evidence>
<evidence type="ECO:0000256" key="1">
    <source>
        <dbReference type="ARBA" id="ARBA00002056"/>
    </source>
</evidence>
<dbReference type="GO" id="GO:0008915">
    <property type="term" value="F:lipid-A-disaccharide synthase activity"/>
    <property type="evidence" value="ECO:0007669"/>
    <property type="project" value="UniProtKB-UniRule"/>
</dbReference>
<keyword evidence="7 11" id="KW-0808">Transferase</keyword>
<dbReference type="SUPFAM" id="SSF53756">
    <property type="entry name" value="UDP-Glycosyltransferase/glycogen phosphorylase"/>
    <property type="match status" value="1"/>
</dbReference>
<dbReference type="Pfam" id="PF02684">
    <property type="entry name" value="LpxB"/>
    <property type="match status" value="1"/>
</dbReference>
<evidence type="ECO:0000256" key="3">
    <source>
        <dbReference type="ARBA" id="ARBA00020902"/>
    </source>
</evidence>
<dbReference type="PANTHER" id="PTHR30372">
    <property type="entry name" value="LIPID-A-DISACCHARIDE SYNTHASE"/>
    <property type="match status" value="1"/>
</dbReference>
<dbReference type="GO" id="GO:0009245">
    <property type="term" value="P:lipid A biosynthetic process"/>
    <property type="evidence" value="ECO:0007669"/>
    <property type="project" value="UniProtKB-UniRule"/>
</dbReference>
<dbReference type="Proteomes" id="UP000767446">
    <property type="component" value="Unassembled WGS sequence"/>
</dbReference>
<keyword evidence="5" id="KW-0441">Lipid A biosynthesis</keyword>
<evidence type="ECO:0000256" key="7">
    <source>
        <dbReference type="ARBA" id="ARBA00022679"/>
    </source>
</evidence>
<reference evidence="11" key="1">
    <citation type="submission" date="2021-02" db="EMBL/GenBank/DDBJ databases">
        <title>Metagenome analyses of Stigonema ocellatum DSM 106950, Chlorogloea purpurea SAG 13.99 and Gomphosphaeria aponina DSM 107014.</title>
        <authorList>
            <person name="Marter P."/>
            <person name="Huang S."/>
        </authorList>
    </citation>
    <scope>NUCLEOTIDE SEQUENCE</scope>
    <source>
        <strain evidence="11">JP213</strain>
    </source>
</reference>
<comment type="function">
    <text evidence="1">Condensation of UDP-2,3-diacylglucosamine and 2,3-diacylglucosamine-1-phosphate to form lipid A disaccharide, a precursor of lipid A, a phosphorylated glycolipid that anchors the lipopolysaccharide to the outer membrane of the cell.</text>
</comment>
<dbReference type="NCBIfam" id="TIGR00215">
    <property type="entry name" value="lpxB"/>
    <property type="match status" value="1"/>
</dbReference>
<comment type="caution">
    <text evidence="11">The sequence shown here is derived from an EMBL/GenBank/DDBJ whole genome shotgun (WGS) entry which is preliminary data.</text>
</comment>
<evidence type="ECO:0000256" key="2">
    <source>
        <dbReference type="ARBA" id="ARBA00012687"/>
    </source>
</evidence>
<dbReference type="AlphaFoldDB" id="A0A941GW78"/>